<proteinExistence type="predicted"/>
<dbReference type="Pfam" id="PF13413">
    <property type="entry name" value="HTH_25"/>
    <property type="match status" value="1"/>
</dbReference>
<dbReference type="CDD" id="cd00093">
    <property type="entry name" value="HTH_XRE"/>
    <property type="match status" value="1"/>
</dbReference>
<dbReference type="OrthoDB" id="5243487at2"/>
<dbReference type="Gene3D" id="1.10.260.40">
    <property type="entry name" value="lambda repressor-like DNA-binding domains"/>
    <property type="match status" value="1"/>
</dbReference>
<dbReference type="InterPro" id="IPR001387">
    <property type="entry name" value="Cro/C1-type_HTH"/>
</dbReference>
<keyword evidence="2" id="KW-1133">Transmembrane helix</keyword>
<dbReference type="Pfam" id="PF13464">
    <property type="entry name" value="RodZ_C"/>
    <property type="match status" value="1"/>
</dbReference>
<name>A0LV12_ACIC1</name>
<dbReference type="RefSeq" id="WP_011720335.1">
    <property type="nucleotide sequence ID" value="NC_008578.1"/>
</dbReference>
<feature type="transmembrane region" description="Helical" evidence="2">
    <location>
        <begin position="108"/>
        <end position="129"/>
    </location>
</feature>
<keyword evidence="2" id="KW-0812">Transmembrane</keyword>
<dbReference type="EMBL" id="CP000481">
    <property type="protein sequence ID" value="ABK53272.1"/>
    <property type="molecule type" value="Genomic_DNA"/>
</dbReference>
<feature type="domain" description="HTH cro/C1-type" evidence="3">
    <location>
        <begin position="7"/>
        <end position="38"/>
    </location>
</feature>
<keyword evidence="2" id="KW-0472">Membrane</keyword>
<dbReference type="KEGG" id="ace:Acel_1500"/>
<dbReference type="PROSITE" id="PS50943">
    <property type="entry name" value="HTH_CROC1"/>
    <property type="match status" value="1"/>
</dbReference>
<evidence type="ECO:0000313" key="4">
    <source>
        <dbReference type="EMBL" id="ABK53272.1"/>
    </source>
</evidence>
<dbReference type="SUPFAM" id="SSF47413">
    <property type="entry name" value="lambda repressor-like DNA-binding domains"/>
    <property type="match status" value="1"/>
</dbReference>
<sequence>MSIGQSLAEARERAGLSIEDVAARTRLRASVIRAMENDDFSLCGGHFYARAHLRTLAGVVGIDPAPLLAEYDARYGRNEDDDVTAKLAEVETASKLIARTQELRRTSWGSLALAALLVVIIVAVGAQLLTSHGRTPSRASGPVGAPSSASGPSPSAAATPSISAVPSSGSPSPPPTGAPSSAVAEAGVKVVVRVTTAKCWVLARASDGTTLYQGIMNPGDVQTFTDPQQIYLKLGNAPATDLVVNGVEIGAPPSTNDVAAFTFGPGPPNVGQG</sequence>
<dbReference type="PANTHER" id="PTHR34475:SF1">
    <property type="entry name" value="CYTOSKELETON PROTEIN RODZ"/>
    <property type="match status" value="1"/>
</dbReference>
<feature type="region of interest" description="Disordered" evidence="1">
    <location>
        <begin position="133"/>
        <end position="181"/>
    </location>
</feature>
<keyword evidence="5" id="KW-1185">Reference proteome</keyword>
<accession>A0LV12</accession>
<dbReference type="PANTHER" id="PTHR34475">
    <property type="match status" value="1"/>
</dbReference>
<reference evidence="4 5" key="1">
    <citation type="journal article" date="2009" name="Genome Res.">
        <title>Complete genome of the cellulolytic thermophile Acidothermus cellulolyticus 11B provides insights into its ecophysiological and evolutionary adaptations.</title>
        <authorList>
            <person name="Barabote R.D."/>
            <person name="Xie G."/>
            <person name="Leu D.H."/>
            <person name="Normand P."/>
            <person name="Necsulea A."/>
            <person name="Daubin V."/>
            <person name="Medigue C."/>
            <person name="Adney W.S."/>
            <person name="Xu X.C."/>
            <person name="Lapidus A."/>
            <person name="Parales R.E."/>
            <person name="Detter C."/>
            <person name="Pujic P."/>
            <person name="Bruce D."/>
            <person name="Lavire C."/>
            <person name="Challacombe J.F."/>
            <person name="Brettin T.S."/>
            <person name="Berry A.M."/>
        </authorList>
    </citation>
    <scope>NUCLEOTIDE SEQUENCE [LARGE SCALE GENOMIC DNA]</scope>
    <source>
        <strain evidence="5">ATCC 43068 / DSM 8971 / 11B</strain>
    </source>
</reference>
<evidence type="ECO:0000259" key="3">
    <source>
        <dbReference type="PROSITE" id="PS50943"/>
    </source>
</evidence>
<evidence type="ECO:0000256" key="2">
    <source>
        <dbReference type="SAM" id="Phobius"/>
    </source>
</evidence>
<evidence type="ECO:0000313" key="5">
    <source>
        <dbReference type="Proteomes" id="UP000008221"/>
    </source>
</evidence>
<dbReference type="InterPro" id="IPR025194">
    <property type="entry name" value="RodZ-like_C"/>
</dbReference>
<dbReference type="AlphaFoldDB" id="A0LV12"/>
<gene>
    <name evidence="4" type="ordered locus">Acel_1500</name>
</gene>
<dbReference type="STRING" id="351607.Acel_1500"/>
<dbReference type="InParanoid" id="A0LV12"/>
<dbReference type="InterPro" id="IPR010982">
    <property type="entry name" value="Lambda_DNA-bd_dom_sf"/>
</dbReference>
<dbReference type="HOGENOM" id="CLU_047530_1_0_11"/>
<dbReference type="GO" id="GO:0003677">
    <property type="term" value="F:DNA binding"/>
    <property type="evidence" value="ECO:0007669"/>
    <property type="project" value="InterPro"/>
</dbReference>
<evidence type="ECO:0000256" key="1">
    <source>
        <dbReference type="SAM" id="MobiDB-lite"/>
    </source>
</evidence>
<dbReference type="eggNOG" id="COG1426">
    <property type="taxonomic scope" value="Bacteria"/>
</dbReference>
<dbReference type="InterPro" id="IPR050400">
    <property type="entry name" value="Bact_Cytoskel_RodZ"/>
</dbReference>
<protein>
    <recommendedName>
        <fullName evidence="3">HTH cro/C1-type domain-containing protein</fullName>
    </recommendedName>
</protein>
<organism evidence="4 5">
    <name type="scientific">Acidothermus cellulolyticus (strain ATCC 43068 / DSM 8971 / 11B)</name>
    <dbReference type="NCBI Taxonomy" id="351607"/>
    <lineage>
        <taxon>Bacteria</taxon>
        <taxon>Bacillati</taxon>
        <taxon>Actinomycetota</taxon>
        <taxon>Actinomycetes</taxon>
        <taxon>Acidothermales</taxon>
        <taxon>Acidothermaceae</taxon>
        <taxon>Acidothermus</taxon>
    </lineage>
</organism>
<feature type="compositionally biased region" description="Low complexity" evidence="1">
    <location>
        <begin position="136"/>
        <end position="170"/>
    </location>
</feature>
<dbReference type="Proteomes" id="UP000008221">
    <property type="component" value="Chromosome"/>
</dbReference>